<dbReference type="EMBL" id="BPLR01006179">
    <property type="protein sequence ID" value="GIY07953.1"/>
    <property type="molecule type" value="Genomic_DNA"/>
</dbReference>
<reference evidence="2 3" key="1">
    <citation type="submission" date="2021-06" db="EMBL/GenBank/DDBJ databases">
        <title>Caerostris extrusa draft genome.</title>
        <authorList>
            <person name="Kono N."/>
            <person name="Arakawa K."/>
        </authorList>
    </citation>
    <scope>NUCLEOTIDE SEQUENCE [LARGE SCALE GENOMIC DNA]</scope>
</reference>
<feature type="transmembrane region" description="Helical" evidence="1">
    <location>
        <begin position="12"/>
        <end position="32"/>
    </location>
</feature>
<comment type="caution">
    <text evidence="2">The sequence shown here is derived from an EMBL/GenBank/DDBJ whole genome shotgun (WGS) entry which is preliminary data.</text>
</comment>
<protein>
    <submittedName>
        <fullName evidence="2">Uncharacterized protein</fullName>
    </submittedName>
</protein>
<name>A0AAV4QKJ6_CAEEX</name>
<evidence type="ECO:0000313" key="3">
    <source>
        <dbReference type="Proteomes" id="UP001054945"/>
    </source>
</evidence>
<keyword evidence="3" id="KW-1185">Reference proteome</keyword>
<keyword evidence="1" id="KW-1133">Transmembrane helix</keyword>
<feature type="transmembrane region" description="Helical" evidence="1">
    <location>
        <begin position="52"/>
        <end position="71"/>
    </location>
</feature>
<dbReference type="Proteomes" id="UP001054945">
    <property type="component" value="Unassembled WGS sequence"/>
</dbReference>
<evidence type="ECO:0000256" key="1">
    <source>
        <dbReference type="SAM" id="Phobius"/>
    </source>
</evidence>
<proteinExistence type="predicted"/>
<organism evidence="2 3">
    <name type="scientific">Caerostris extrusa</name>
    <name type="common">Bark spider</name>
    <name type="synonym">Caerostris bankana</name>
    <dbReference type="NCBI Taxonomy" id="172846"/>
    <lineage>
        <taxon>Eukaryota</taxon>
        <taxon>Metazoa</taxon>
        <taxon>Ecdysozoa</taxon>
        <taxon>Arthropoda</taxon>
        <taxon>Chelicerata</taxon>
        <taxon>Arachnida</taxon>
        <taxon>Araneae</taxon>
        <taxon>Araneomorphae</taxon>
        <taxon>Entelegynae</taxon>
        <taxon>Araneoidea</taxon>
        <taxon>Araneidae</taxon>
        <taxon>Caerostris</taxon>
    </lineage>
</organism>
<evidence type="ECO:0000313" key="2">
    <source>
        <dbReference type="EMBL" id="GIY07953.1"/>
    </source>
</evidence>
<keyword evidence="1" id="KW-0812">Transmembrane</keyword>
<accession>A0AAV4QKJ6</accession>
<dbReference type="AlphaFoldDB" id="A0AAV4QKJ6"/>
<keyword evidence="1" id="KW-0472">Membrane</keyword>
<gene>
    <name evidence="2" type="ORF">CEXT_40591</name>
</gene>
<sequence>MISIMKAIIQIAMIYYSMAIIRLLMICILVKAASPELKMTSIIRSHHQIEMIKVIFVVTGCIFRFAMMFITRPSLNYRDIMCTYPQIAMSHYKRHASVSISITSRPSSITMT</sequence>